<feature type="compositionally biased region" description="Basic and acidic residues" evidence="1">
    <location>
        <begin position="305"/>
        <end position="314"/>
    </location>
</feature>
<proteinExistence type="predicted"/>
<keyword evidence="2" id="KW-1133">Transmembrane helix</keyword>
<accession>A0A1H1B451</accession>
<feature type="transmembrane region" description="Helical" evidence="2">
    <location>
        <begin position="505"/>
        <end position="522"/>
    </location>
</feature>
<feature type="compositionally biased region" description="Low complexity" evidence="1">
    <location>
        <begin position="462"/>
        <end position="474"/>
    </location>
</feature>
<evidence type="ECO:0000313" key="4">
    <source>
        <dbReference type="Proteomes" id="UP000217103"/>
    </source>
</evidence>
<feature type="compositionally biased region" description="Acidic residues" evidence="1">
    <location>
        <begin position="264"/>
        <end position="273"/>
    </location>
</feature>
<keyword evidence="4" id="KW-1185">Reference proteome</keyword>
<name>A0A1H1B451_9ACTN</name>
<sequence length="533" mass="54945">MVGWHKHAGVMAVFGAVVGVGSPVLAAWPPPADATTLTASADGAVRAPSPAGRTREQRLRLSLDVEGQARDARLAVAATASASVLLTGCRVTGDTRPDTAGAEACSLGDLSGARTVEVRVSVPPEAEEVAIAAVARARSATGEPVVRATVATVTGGPEAVTVESAAADVDDLSKVADLREAVRLAGVRGGRGEMPRGAGLRMRWHLMAVEDDALPARPPARPRTVADGETPAQAGRVSPEAGAERADASDPHGVKLSRPRMETEDSSEPEPEAGEQRWTDAETDAEAAPETEGLGAMDDTAGGGRDGREGRGGDGRAGTAGAAERDLPVRERAWTPDAVPVRPGELLKRATSGKRGPSQRSGEGRKTSSSTETDGRPAPPRARADGREAASHPAPRGREPDAASSYDVPRIAPPVRGAPPLSVPEDDGTLTPRSRGSRAVPPSDAEDSLRLPDARVTLRPVPSATPTATPSPGTWVRTGDDRNGTAGGGGTAADGRYTSLTDVRGLPFAVGAVTLFLVLLWAQSRFRHGRPEQ</sequence>
<feature type="region of interest" description="Disordered" evidence="1">
    <location>
        <begin position="213"/>
        <end position="497"/>
    </location>
</feature>
<gene>
    <name evidence="3" type="ORF">SAMN04489764_0771</name>
</gene>
<protein>
    <submittedName>
        <fullName evidence="3">Uncharacterized protein</fullName>
    </submittedName>
</protein>
<dbReference type="AlphaFoldDB" id="A0A1H1B451"/>
<dbReference type="STRING" id="35622.SAMN04489764_0771"/>
<feature type="compositionally biased region" description="Basic and acidic residues" evidence="1">
    <location>
        <begin position="382"/>
        <end position="401"/>
    </location>
</feature>
<evidence type="ECO:0000256" key="2">
    <source>
        <dbReference type="SAM" id="Phobius"/>
    </source>
</evidence>
<feature type="compositionally biased region" description="Basic and acidic residues" evidence="1">
    <location>
        <begin position="323"/>
        <end position="334"/>
    </location>
</feature>
<keyword evidence="2" id="KW-0472">Membrane</keyword>
<evidence type="ECO:0000313" key="3">
    <source>
        <dbReference type="EMBL" id="SDQ46206.1"/>
    </source>
</evidence>
<keyword evidence="2" id="KW-0812">Transmembrane</keyword>
<organism evidence="3 4">
    <name type="scientific">Thermostaphylospora chromogena</name>
    <dbReference type="NCBI Taxonomy" id="35622"/>
    <lineage>
        <taxon>Bacteria</taxon>
        <taxon>Bacillati</taxon>
        <taxon>Actinomycetota</taxon>
        <taxon>Actinomycetes</taxon>
        <taxon>Streptosporangiales</taxon>
        <taxon>Thermomonosporaceae</taxon>
        <taxon>Thermostaphylospora</taxon>
    </lineage>
</organism>
<dbReference type="Proteomes" id="UP000217103">
    <property type="component" value="Unassembled WGS sequence"/>
</dbReference>
<evidence type="ECO:0000256" key="1">
    <source>
        <dbReference type="SAM" id="MobiDB-lite"/>
    </source>
</evidence>
<dbReference type="EMBL" id="FNKK01000002">
    <property type="protein sequence ID" value="SDQ46206.1"/>
    <property type="molecule type" value="Genomic_DNA"/>
</dbReference>
<reference evidence="3 4" key="1">
    <citation type="submission" date="2016-10" db="EMBL/GenBank/DDBJ databases">
        <authorList>
            <person name="de Groot N.N."/>
        </authorList>
    </citation>
    <scope>NUCLEOTIDE SEQUENCE [LARGE SCALE GENOMIC DNA]</scope>
    <source>
        <strain evidence="3 4">DSM 43794</strain>
    </source>
</reference>
<feature type="compositionally biased region" description="Basic and acidic residues" evidence="1">
    <location>
        <begin position="242"/>
        <end position="263"/>
    </location>
</feature>